<dbReference type="SMART" id="SM00054">
    <property type="entry name" value="EFh"/>
    <property type="match status" value="4"/>
</dbReference>
<dbReference type="SUPFAM" id="SSF47473">
    <property type="entry name" value="EF-hand"/>
    <property type="match status" value="1"/>
</dbReference>
<dbReference type="Pfam" id="PF13499">
    <property type="entry name" value="EF-hand_7"/>
    <property type="match status" value="2"/>
</dbReference>
<dbReference type="GO" id="GO:0005737">
    <property type="term" value="C:cytoplasm"/>
    <property type="evidence" value="ECO:0007669"/>
    <property type="project" value="UniProtKB-ARBA"/>
</dbReference>
<feature type="domain" description="EF-hand" evidence="5">
    <location>
        <begin position="155"/>
        <end position="190"/>
    </location>
</feature>
<dbReference type="Gene3D" id="1.10.238.10">
    <property type="entry name" value="EF-hand"/>
    <property type="match status" value="2"/>
</dbReference>
<feature type="domain" description="EF-hand" evidence="5">
    <location>
        <begin position="118"/>
        <end position="153"/>
    </location>
</feature>
<keyword evidence="4" id="KW-0106">Calcium</keyword>
<dbReference type="PANTHER" id="PTHR10891">
    <property type="entry name" value="EF-HAND CALCIUM-BINDING DOMAIN CONTAINING PROTEIN"/>
    <property type="match status" value="1"/>
</dbReference>
<evidence type="ECO:0000259" key="5">
    <source>
        <dbReference type="PROSITE" id="PS50222"/>
    </source>
</evidence>
<reference evidence="6" key="1">
    <citation type="submission" date="2019-08" db="EMBL/GenBank/DDBJ databases">
        <title>Reference gene set and small RNA set construction with multiple tissues from Davidia involucrata Baill.</title>
        <authorList>
            <person name="Yang H."/>
            <person name="Zhou C."/>
            <person name="Li G."/>
            <person name="Wang J."/>
            <person name="Gao P."/>
            <person name="Wang M."/>
            <person name="Wang R."/>
            <person name="Zhao Y."/>
        </authorList>
    </citation>
    <scope>NUCLEOTIDE SEQUENCE</scope>
    <source>
        <tissue evidence="6">Mixed with DoveR01_LX</tissue>
    </source>
</reference>
<gene>
    <name evidence="6" type="ORF">Din_040585</name>
</gene>
<dbReference type="PROSITE" id="PS00018">
    <property type="entry name" value="EF_HAND_1"/>
    <property type="match status" value="3"/>
</dbReference>
<dbReference type="InterPro" id="IPR039647">
    <property type="entry name" value="EF_hand_pair_protein_CML-like"/>
</dbReference>
<dbReference type="FunFam" id="1.10.238.10:FF:000089">
    <property type="entry name" value="calmodulin-like protein 3"/>
    <property type="match status" value="1"/>
</dbReference>
<dbReference type="GO" id="GO:0005509">
    <property type="term" value="F:calcium ion binding"/>
    <property type="evidence" value="ECO:0007669"/>
    <property type="project" value="InterPro"/>
</dbReference>
<dbReference type="FunFam" id="1.10.238.10:FF:000336">
    <property type="entry name" value="HLH domain-containing protein"/>
    <property type="match status" value="1"/>
</dbReference>
<keyword evidence="3" id="KW-0677">Repeat</keyword>
<dbReference type="InterPro" id="IPR002048">
    <property type="entry name" value="EF_hand_dom"/>
</dbReference>
<evidence type="ECO:0000256" key="4">
    <source>
        <dbReference type="ARBA" id="ARBA00022837"/>
    </source>
</evidence>
<dbReference type="PROSITE" id="PS50222">
    <property type="entry name" value="EF_HAND_2"/>
    <property type="match status" value="4"/>
</dbReference>
<sequence>MPDSFRICISSLHKFTRKFLQLERWNIRRKPKRLFSDKNWLNPSFAAMEASNQLKQVFKFMDANGDGKISPVELSEVLSSLGHEKSKEIAEGIVREMDSDGDGFIDIDEFMNVVVGKEDDNDLLDAFLIFDSDGNGLISAQELQRVLISLGCDKCSLRECRRMIRGVDRDGDGFVDFQEFTSMMNGCSTI</sequence>
<comment type="function">
    <text evidence="1">Potential calcium sensor.</text>
</comment>
<dbReference type="CDD" id="cd00051">
    <property type="entry name" value="EFh"/>
    <property type="match status" value="2"/>
</dbReference>
<proteinExistence type="predicted"/>
<evidence type="ECO:0000313" key="6">
    <source>
        <dbReference type="EMBL" id="MPA71144.1"/>
    </source>
</evidence>
<evidence type="ECO:0000256" key="1">
    <source>
        <dbReference type="ARBA" id="ARBA00003291"/>
    </source>
</evidence>
<organism evidence="6">
    <name type="scientific">Davidia involucrata</name>
    <name type="common">Dove tree</name>
    <dbReference type="NCBI Taxonomy" id="16924"/>
    <lineage>
        <taxon>Eukaryota</taxon>
        <taxon>Viridiplantae</taxon>
        <taxon>Streptophyta</taxon>
        <taxon>Embryophyta</taxon>
        <taxon>Tracheophyta</taxon>
        <taxon>Spermatophyta</taxon>
        <taxon>Magnoliopsida</taxon>
        <taxon>eudicotyledons</taxon>
        <taxon>Gunneridae</taxon>
        <taxon>Pentapetalae</taxon>
        <taxon>asterids</taxon>
        <taxon>Cornales</taxon>
        <taxon>Nyssaceae</taxon>
        <taxon>Davidia</taxon>
    </lineage>
</organism>
<dbReference type="AlphaFoldDB" id="A0A5B7BRG8"/>
<evidence type="ECO:0000256" key="2">
    <source>
        <dbReference type="ARBA" id="ARBA00022723"/>
    </source>
</evidence>
<feature type="domain" description="EF-hand" evidence="5">
    <location>
        <begin position="49"/>
        <end position="84"/>
    </location>
</feature>
<dbReference type="InterPro" id="IPR011992">
    <property type="entry name" value="EF-hand-dom_pair"/>
</dbReference>
<accession>A0A5B7BRG8</accession>
<evidence type="ECO:0000256" key="3">
    <source>
        <dbReference type="ARBA" id="ARBA00022737"/>
    </source>
</evidence>
<protein>
    <submittedName>
        <fullName evidence="6">Putative calcium-binding protein CML23</fullName>
    </submittedName>
</protein>
<keyword evidence="2" id="KW-0479">Metal-binding</keyword>
<dbReference type="EMBL" id="GHES01040585">
    <property type="protein sequence ID" value="MPA71144.1"/>
    <property type="molecule type" value="Transcribed_RNA"/>
</dbReference>
<name>A0A5B7BRG8_DAVIN</name>
<dbReference type="InterPro" id="IPR018247">
    <property type="entry name" value="EF_Hand_1_Ca_BS"/>
</dbReference>
<feature type="domain" description="EF-hand" evidence="5">
    <location>
        <begin position="85"/>
        <end position="114"/>
    </location>
</feature>